<evidence type="ECO:0000256" key="3">
    <source>
        <dbReference type="ARBA" id="ARBA00022946"/>
    </source>
</evidence>
<evidence type="ECO:0000256" key="2">
    <source>
        <dbReference type="ARBA" id="ARBA00009508"/>
    </source>
</evidence>
<dbReference type="CDD" id="cd20262">
    <property type="entry name" value="Complex1_LYR_LYRM2"/>
    <property type="match status" value="1"/>
</dbReference>
<dbReference type="EMBL" id="CP119963">
    <property type="protein sequence ID" value="WFD40449.1"/>
    <property type="molecule type" value="Genomic_DNA"/>
</dbReference>
<dbReference type="Proteomes" id="UP001217754">
    <property type="component" value="Chromosome 6"/>
</dbReference>
<dbReference type="PANTHER" id="PTHR13675:SF0">
    <property type="entry name" value="LYR MOTIF-CONTAINING PROTEIN 2"/>
    <property type="match status" value="1"/>
</dbReference>
<comment type="subcellular location">
    <subcellularLocation>
        <location evidence="1">Mitochondrion</location>
    </subcellularLocation>
</comment>
<comment type="function">
    <text evidence="6">Involved in efficient integration of the N-module into mitochondrial respiratory chain complex I.</text>
</comment>
<dbReference type="InterPro" id="IPR045293">
    <property type="entry name" value="Complex1_LYR_LYRM2"/>
</dbReference>
<evidence type="ECO:0000256" key="6">
    <source>
        <dbReference type="ARBA" id="ARBA00044735"/>
    </source>
</evidence>
<evidence type="ECO:0000256" key="4">
    <source>
        <dbReference type="ARBA" id="ARBA00023128"/>
    </source>
</evidence>
<keyword evidence="4" id="KW-0496">Mitochondrion</keyword>
<protein>
    <recommendedName>
        <fullName evidence="5">LYR motif-containing protein 2</fullName>
    </recommendedName>
</protein>
<dbReference type="GeneID" id="85227086"/>
<dbReference type="AlphaFoldDB" id="A0AAF0F4K8"/>
<reference evidence="8" key="1">
    <citation type="submission" date="2023-03" db="EMBL/GenBank/DDBJ databases">
        <title>Mating type loci evolution in Malassezia.</title>
        <authorList>
            <person name="Coelho M.A."/>
        </authorList>
    </citation>
    <scope>NUCLEOTIDE SEQUENCE</scope>
    <source>
        <strain evidence="8">CBS 9431</strain>
    </source>
</reference>
<evidence type="ECO:0000313" key="8">
    <source>
        <dbReference type="EMBL" id="WFD40449.1"/>
    </source>
</evidence>
<evidence type="ECO:0000256" key="1">
    <source>
        <dbReference type="ARBA" id="ARBA00004173"/>
    </source>
</evidence>
<dbReference type="Pfam" id="PF05347">
    <property type="entry name" value="Complex1_LYR"/>
    <property type="match status" value="1"/>
</dbReference>
<comment type="similarity">
    <text evidence="2">Belongs to the complex I LYR family.</text>
</comment>
<evidence type="ECO:0000259" key="7">
    <source>
        <dbReference type="Pfam" id="PF05347"/>
    </source>
</evidence>
<feature type="domain" description="Complex 1 LYR protein" evidence="7">
    <location>
        <begin position="19"/>
        <end position="74"/>
    </location>
</feature>
<accession>A0AAF0F4K8</accession>
<dbReference type="RefSeq" id="XP_060123346.1">
    <property type="nucleotide sequence ID" value="XM_060267363.1"/>
</dbReference>
<keyword evidence="9" id="KW-1185">Reference proteome</keyword>
<sequence>MSARRGPMLGLKQFLQRAEVLSLYRQYLRATRPVPTLSARRETIAWFRDEFERTRHETQTDKVDSLLKHGRILLKQTESGFMLSGTGEPFVKLRGERT</sequence>
<evidence type="ECO:0000256" key="5">
    <source>
        <dbReference type="ARBA" id="ARBA00026235"/>
    </source>
</evidence>
<proteinExistence type="inferred from homology"/>
<evidence type="ECO:0000313" key="9">
    <source>
        <dbReference type="Proteomes" id="UP001217754"/>
    </source>
</evidence>
<dbReference type="GO" id="GO:0005739">
    <property type="term" value="C:mitochondrion"/>
    <property type="evidence" value="ECO:0007669"/>
    <property type="project" value="UniProtKB-SubCell"/>
</dbReference>
<dbReference type="InterPro" id="IPR008011">
    <property type="entry name" value="Complex1_LYR_dom"/>
</dbReference>
<organism evidence="8 9">
    <name type="scientific">Malassezia japonica</name>
    <dbReference type="NCBI Taxonomy" id="223818"/>
    <lineage>
        <taxon>Eukaryota</taxon>
        <taxon>Fungi</taxon>
        <taxon>Dikarya</taxon>
        <taxon>Basidiomycota</taxon>
        <taxon>Ustilaginomycotina</taxon>
        <taxon>Malasseziomycetes</taxon>
        <taxon>Malasseziales</taxon>
        <taxon>Malasseziaceae</taxon>
        <taxon>Malassezia</taxon>
    </lineage>
</organism>
<keyword evidence="3" id="KW-0809">Transit peptide</keyword>
<dbReference type="PANTHER" id="PTHR13675">
    <property type="entry name" value="LYR MOTIF-CONTAINING PROTEIN 2"/>
    <property type="match status" value="1"/>
</dbReference>
<gene>
    <name evidence="8" type="ORF">MJAP1_003435</name>
</gene>
<name>A0AAF0F4K8_9BASI</name>